<dbReference type="EMBL" id="GGFM01009170">
    <property type="protein sequence ID" value="MBW29921.1"/>
    <property type="molecule type" value="Transcribed_RNA"/>
</dbReference>
<proteinExistence type="predicted"/>
<organism evidence="1">
    <name type="scientific">Anopheles braziliensis</name>
    <dbReference type="NCBI Taxonomy" id="58242"/>
    <lineage>
        <taxon>Eukaryota</taxon>
        <taxon>Metazoa</taxon>
        <taxon>Ecdysozoa</taxon>
        <taxon>Arthropoda</taxon>
        <taxon>Hexapoda</taxon>
        <taxon>Insecta</taxon>
        <taxon>Pterygota</taxon>
        <taxon>Neoptera</taxon>
        <taxon>Endopterygota</taxon>
        <taxon>Diptera</taxon>
        <taxon>Nematocera</taxon>
        <taxon>Culicoidea</taxon>
        <taxon>Culicidae</taxon>
        <taxon>Anophelinae</taxon>
        <taxon>Anopheles</taxon>
    </lineage>
</organism>
<evidence type="ECO:0000313" key="1">
    <source>
        <dbReference type="EMBL" id="MBW29921.1"/>
    </source>
</evidence>
<name>A0A2M3ZN09_9DIPT</name>
<sequence>MLPVISRYPSRLALLYLANCLTTPYSACHHLIPVPPSRLAQSVCEHSNISTCTYHPCWSSFLARKNIYASFHALQLVLLFAFHCWCARNTREKLLLFFVLSLSFSYTHRRDRKNKSA</sequence>
<reference evidence="1" key="1">
    <citation type="submission" date="2018-01" db="EMBL/GenBank/DDBJ databases">
        <title>An insight into the sialome of Amazonian anophelines.</title>
        <authorList>
            <person name="Ribeiro J.M."/>
            <person name="Scarpassa V."/>
            <person name="Calvo E."/>
        </authorList>
    </citation>
    <scope>NUCLEOTIDE SEQUENCE</scope>
    <source>
        <tissue evidence="1">Salivary glands</tissue>
    </source>
</reference>
<accession>A0A2M3ZN09</accession>
<dbReference type="AlphaFoldDB" id="A0A2M3ZN09"/>
<protein>
    <submittedName>
        <fullName evidence="1">Putative secreted peptide</fullName>
    </submittedName>
</protein>